<keyword evidence="2" id="KW-0326">Glycosidase</keyword>
<keyword evidence="1" id="KW-0378">Hydrolase</keyword>
<dbReference type="Gene3D" id="1.20.1270.50">
    <property type="entry name" value="Glycoside hydrolase family 38, central domain"/>
    <property type="match status" value="1"/>
</dbReference>
<comment type="caution">
    <text evidence="4">The sequence shown here is derived from an EMBL/GenBank/DDBJ whole genome shotgun (WGS) entry which is preliminary data.</text>
</comment>
<dbReference type="GO" id="GO:0005764">
    <property type="term" value="C:lysosome"/>
    <property type="evidence" value="ECO:0007669"/>
    <property type="project" value="TreeGrafter"/>
</dbReference>
<dbReference type="GO" id="GO:0004559">
    <property type="term" value="F:alpha-mannosidase activity"/>
    <property type="evidence" value="ECO:0007669"/>
    <property type="project" value="InterPro"/>
</dbReference>
<reference evidence="4" key="2">
    <citation type="submission" date="2021-09" db="EMBL/GenBank/DDBJ databases">
        <authorList>
            <person name="Jia N."/>
            <person name="Wang J."/>
            <person name="Shi W."/>
            <person name="Du L."/>
            <person name="Sun Y."/>
            <person name="Zhan W."/>
            <person name="Jiang J."/>
            <person name="Wang Q."/>
            <person name="Zhang B."/>
            <person name="Ji P."/>
            <person name="Sakyi L.B."/>
            <person name="Cui X."/>
            <person name="Yuan T."/>
            <person name="Jiang B."/>
            <person name="Yang W."/>
            <person name="Lam T.T.-Y."/>
            <person name="Chang Q."/>
            <person name="Ding S."/>
            <person name="Wang X."/>
            <person name="Zhu J."/>
            <person name="Ruan X."/>
            <person name="Zhao L."/>
            <person name="Wei J."/>
            <person name="Que T."/>
            <person name="Du C."/>
            <person name="Cheng J."/>
            <person name="Dai P."/>
            <person name="Han X."/>
            <person name="Huang E."/>
            <person name="Gao Y."/>
            <person name="Liu J."/>
            <person name="Shao H."/>
            <person name="Ye R."/>
            <person name="Li L."/>
            <person name="Wei W."/>
            <person name="Wang X."/>
            <person name="Wang C."/>
            <person name="Huo Q."/>
            <person name="Li W."/>
            <person name="Guo W."/>
            <person name="Chen H."/>
            <person name="Chen S."/>
            <person name="Zhou L."/>
            <person name="Zhou L."/>
            <person name="Ni X."/>
            <person name="Tian J."/>
            <person name="Zhou Y."/>
            <person name="Sheng Y."/>
            <person name="Liu T."/>
            <person name="Pan Y."/>
            <person name="Xia L."/>
            <person name="Li J."/>
            <person name="Zhao F."/>
            <person name="Cao W."/>
        </authorList>
    </citation>
    <scope>NUCLEOTIDE SEQUENCE</scope>
    <source>
        <strain evidence="4">Rmic-2018</strain>
        <tissue evidence="4">Larvae</tissue>
    </source>
</reference>
<dbReference type="AlphaFoldDB" id="A0A9J6EKC8"/>
<dbReference type="SUPFAM" id="SSF88688">
    <property type="entry name" value="Families 57/38 glycoside transferase middle domain"/>
    <property type="match status" value="1"/>
</dbReference>
<dbReference type="Pfam" id="PF01074">
    <property type="entry name" value="Glyco_hydro_38N"/>
    <property type="match status" value="1"/>
</dbReference>
<evidence type="ECO:0000313" key="4">
    <source>
        <dbReference type="EMBL" id="KAH8034496.1"/>
    </source>
</evidence>
<dbReference type="SUPFAM" id="SSF88713">
    <property type="entry name" value="Glycoside hydrolase/deacetylase"/>
    <property type="match status" value="1"/>
</dbReference>
<organism evidence="4 5">
    <name type="scientific">Rhipicephalus microplus</name>
    <name type="common">Cattle tick</name>
    <name type="synonym">Boophilus microplus</name>
    <dbReference type="NCBI Taxonomy" id="6941"/>
    <lineage>
        <taxon>Eukaryota</taxon>
        <taxon>Metazoa</taxon>
        <taxon>Ecdysozoa</taxon>
        <taxon>Arthropoda</taxon>
        <taxon>Chelicerata</taxon>
        <taxon>Arachnida</taxon>
        <taxon>Acari</taxon>
        <taxon>Parasitiformes</taxon>
        <taxon>Ixodida</taxon>
        <taxon>Ixodoidea</taxon>
        <taxon>Ixodidae</taxon>
        <taxon>Rhipicephalinae</taxon>
        <taxon>Rhipicephalus</taxon>
        <taxon>Boophilus</taxon>
    </lineage>
</organism>
<evidence type="ECO:0000259" key="3">
    <source>
        <dbReference type="Pfam" id="PF01074"/>
    </source>
</evidence>
<dbReference type="Gene3D" id="3.20.110.10">
    <property type="entry name" value="Glycoside hydrolase 38, N terminal domain"/>
    <property type="match status" value="1"/>
</dbReference>
<protein>
    <recommendedName>
        <fullName evidence="3">Glycoside hydrolase family 38 N-terminal domain-containing protein</fullName>
    </recommendedName>
</protein>
<dbReference type="InterPro" id="IPR037094">
    <property type="entry name" value="Glyco_hydro_38_cen_sf"/>
</dbReference>
<dbReference type="InterPro" id="IPR027291">
    <property type="entry name" value="Glyco_hydro_38_N_sf"/>
</dbReference>
<feature type="domain" description="Glycoside hydrolase family 38 N-terminal" evidence="3">
    <location>
        <begin position="3"/>
        <end position="274"/>
    </location>
</feature>
<evidence type="ECO:0000256" key="2">
    <source>
        <dbReference type="ARBA" id="ARBA00023295"/>
    </source>
</evidence>
<dbReference type="Proteomes" id="UP000821866">
    <property type="component" value="Chromosome 2"/>
</dbReference>
<evidence type="ECO:0000313" key="5">
    <source>
        <dbReference type="Proteomes" id="UP000821866"/>
    </source>
</evidence>
<reference evidence="4" key="1">
    <citation type="journal article" date="2020" name="Cell">
        <title>Large-Scale Comparative Analyses of Tick Genomes Elucidate Their Genetic Diversity and Vector Capacities.</title>
        <authorList>
            <consortium name="Tick Genome and Microbiome Consortium (TIGMIC)"/>
            <person name="Jia N."/>
            <person name="Wang J."/>
            <person name="Shi W."/>
            <person name="Du L."/>
            <person name="Sun Y."/>
            <person name="Zhan W."/>
            <person name="Jiang J.F."/>
            <person name="Wang Q."/>
            <person name="Zhang B."/>
            <person name="Ji P."/>
            <person name="Bell-Sakyi L."/>
            <person name="Cui X.M."/>
            <person name="Yuan T.T."/>
            <person name="Jiang B.G."/>
            <person name="Yang W.F."/>
            <person name="Lam T.T."/>
            <person name="Chang Q.C."/>
            <person name="Ding S.J."/>
            <person name="Wang X.J."/>
            <person name="Zhu J.G."/>
            <person name="Ruan X.D."/>
            <person name="Zhao L."/>
            <person name="Wei J.T."/>
            <person name="Ye R.Z."/>
            <person name="Que T.C."/>
            <person name="Du C.H."/>
            <person name="Zhou Y.H."/>
            <person name="Cheng J.X."/>
            <person name="Dai P.F."/>
            <person name="Guo W.B."/>
            <person name="Han X.H."/>
            <person name="Huang E.J."/>
            <person name="Li L.F."/>
            <person name="Wei W."/>
            <person name="Gao Y.C."/>
            <person name="Liu J.Z."/>
            <person name="Shao H.Z."/>
            <person name="Wang X."/>
            <person name="Wang C.C."/>
            <person name="Yang T.C."/>
            <person name="Huo Q.B."/>
            <person name="Li W."/>
            <person name="Chen H.Y."/>
            <person name="Chen S.E."/>
            <person name="Zhou L.G."/>
            <person name="Ni X.B."/>
            <person name="Tian J.H."/>
            <person name="Sheng Y."/>
            <person name="Liu T."/>
            <person name="Pan Y.S."/>
            <person name="Xia L.Y."/>
            <person name="Li J."/>
            <person name="Zhao F."/>
            <person name="Cao W.C."/>
        </authorList>
    </citation>
    <scope>NUCLEOTIDE SEQUENCE</scope>
    <source>
        <strain evidence="4">Rmic-2018</strain>
    </source>
</reference>
<dbReference type="PANTHER" id="PTHR11607">
    <property type="entry name" value="ALPHA-MANNOSIDASE"/>
    <property type="match status" value="1"/>
</dbReference>
<evidence type="ECO:0000256" key="1">
    <source>
        <dbReference type="ARBA" id="ARBA00022801"/>
    </source>
</evidence>
<accession>A0A9J6EKC8</accession>
<dbReference type="InterPro" id="IPR000602">
    <property type="entry name" value="Glyco_hydro_38_N"/>
</dbReference>
<dbReference type="InterPro" id="IPR050843">
    <property type="entry name" value="Glycosyl_Hydrlase_38"/>
</dbReference>
<dbReference type="PANTHER" id="PTHR11607:SF3">
    <property type="entry name" value="LYSOSOMAL ALPHA-MANNOSIDASE"/>
    <property type="match status" value="1"/>
</dbReference>
<dbReference type="InterPro" id="IPR028995">
    <property type="entry name" value="Glyco_hydro_57/38_cen_sf"/>
</dbReference>
<keyword evidence="5" id="KW-1185">Reference proteome</keyword>
<proteinExistence type="predicted"/>
<gene>
    <name evidence="4" type="ORF">HPB51_024955</name>
</gene>
<name>A0A9J6EKC8_RHIMP</name>
<dbReference type="VEuPathDB" id="VectorBase:LOC119162236"/>
<sequence length="320" mass="36898">MSPVEEKFCEYVQDIYSSVTTALHKSRDRKYVSAETAFFERWWQDQLPPRRKSVRKLIQQGQLEMAGGGWVQNDEATTHYSAIVDQMSMGLRWLNDTFGECGRPRVAWQIDPYGHSRENTALFAQMGFDAVFMGRVHLADKEHRRKQRSLEFVWNTDRTIGSGANLFASILPNVYMPPRGFCFDKYSCTTDPDVLAKYYDTRNVLVTMGGDLAYSKAESWFDNIDRLISAVNREASSASIRLQAFYSSPSCYLKALHVANRSWPAHTRDFLPYADRPQVYWTGFYTSRPTLKRYARHSNGFLQVARLLTSFTHHNGTFVV</sequence>
<dbReference type="FunFam" id="1.20.1270.50:FF:000002">
    <property type="entry name" value="Alpha-mannosidase"/>
    <property type="match status" value="1"/>
</dbReference>
<dbReference type="InterPro" id="IPR011330">
    <property type="entry name" value="Glyco_hydro/deAcase_b/a-brl"/>
</dbReference>
<dbReference type="GO" id="GO:0006013">
    <property type="term" value="P:mannose metabolic process"/>
    <property type="evidence" value="ECO:0007669"/>
    <property type="project" value="InterPro"/>
</dbReference>
<dbReference type="EMBL" id="JABSTU010000004">
    <property type="protein sequence ID" value="KAH8034496.1"/>
    <property type="molecule type" value="Genomic_DNA"/>
</dbReference>